<evidence type="ECO:0000256" key="2">
    <source>
        <dbReference type="ARBA" id="ARBA00009904"/>
    </source>
</evidence>
<evidence type="ECO:0000256" key="8">
    <source>
        <dbReference type="ARBA" id="ARBA00023136"/>
    </source>
</evidence>
<evidence type="ECO:0000256" key="11">
    <source>
        <dbReference type="SAM" id="MobiDB-lite"/>
    </source>
</evidence>
<feature type="transmembrane region" description="Helical" evidence="9">
    <location>
        <begin position="554"/>
        <end position="574"/>
    </location>
</feature>
<dbReference type="PIRSF" id="PIRSF001293">
    <property type="entry name" value="ATP6V0A1"/>
    <property type="match status" value="1"/>
</dbReference>
<gene>
    <name evidence="12" type="primary">VPH1</name>
    <name evidence="12" type="ORF">LTR77_001373</name>
</gene>
<reference evidence="12 13" key="1">
    <citation type="submission" date="2023-08" db="EMBL/GenBank/DDBJ databases">
        <title>Black Yeasts Isolated from many extreme environments.</title>
        <authorList>
            <person name="Coleine C."/>
            <person name="Stajich J.E."/>
            <person name="Selbmann L."/>
        </authorList>
    </citation>
    <scope>NUCLEOTIDE SEQUENCE [LARGE SCALE GENOMIC DNA]</scope>
    <source>
        <strain evidence="12 13">CCFEE 5935</strain>
    </source>
</reference>
<evidence type="ECO:0000256" key="5">
    <source>
        <dbReference type="ARBA" id="ARBA00022781"/>
    </source>
</evidence>
<evidence type="ECO:0000256" key="3">
    <source>
        <dbReference type="ARBA" id="ARBA00022448"/>
    </source>
</evidence>
<dbReference type="InterPro" id="IPR026028">
    <property type="entry name" value="V-type_ATPase_116kDa_su_euka"/>
</dbReference>
<dbReference type="GO" id="GO:0046961">
    <property type="term" value="F:proton-transporting ATPase activity, rotational mechanism"/>
    <property type="evidence" value="ECO:0007669"/>
    <property type="project" value="InterPro"/>
</dbReference>
<dbReference type="PANTHER" id="PTHR11629">
    <property type="entry name" value="VACUOLAR PROTON ATPASES"/>
    <property type="match status" value="1"/>
</dbReference>
<accession>A0AAV9PMM1</accession>
<keyword evidence="7 9" id="KW-0406">Ion transport</keyword>
<dbReference type="GO" id="GO:0007035">
    <property type="term" value="P:vacuolar acidification"/>
    <property type="evidence" value="ECO:0007669"/>
    <property type="project" value="TreeGrafter"/>
</dbReference>
<feature type="region of interest" description="Disordered" evidence="11">
    <location>
        <begin position="155"/>
        <end position="186"/>
    </location>
</feature>
<evidence type="ECO:0000256" key="7">
    <source>
        <dbReference type="ARBA" id="ARBA00023065"/>
    </source>
</evidence>
<feature type="compositionally biased region" description="Polar residues" evidence="11">
    <location>
        <begin position="174"/>
        <end position="186"/>
    </location>
</feature>
<feature type="transmembrane region" description="Helical" evidence="9">
    <location>
        <begin position="650"/>
        <end position="672"/>
    </location>
</feature>
<dbReference type="GO" id="GO:0000220">
    <property type="term" value="C:vacuolar proton-transporting V-type ATPase, V0 domain"/>
    <property type="evidence" value="ECO:0007669"/>
    <property type="project" value="InterPro"/>
</dbReference>
<feature type="transmembrane region" description="Helical" evidence="9">
    <location>
        <begin position="802"/>
        <end position="825"/>
    </location>
</feature>
<sequence>MAASKESLFRSQDMTLTQLYVANEIGREVVSALGELGVMQFRDLNPETSAFQRTFTQEIRRLDNVERQLNYFRSQIEKNDISMRPIYDFANTMAAPSATEIDELADRSQSLEQRIQSLNDSYETLKKRETELTEWRWVLREAGGFFDRARGQTEEIRQSIDSSDDAPLLRDVEQQPNGSTEGGQQQSFSVMNIGFVAGVIPRERMGAFERILWRTLRGNLYMNQSEIPDPVLDPEKNEEVHKNVFVIFAHGKEIIAKIRKISESLGASIYNVDENSELRRDQIHEVNSRLQDLGNVLGNTKRTLDAELTQIGRSLAAWLIVIKKEKTVYQTLNRFSYDPARKTLVAEAWCPTNTLGMIKSRLQDVNDRAGLAVPTIVNQIKTSKTPPTYNKTNKFTLGFQTIIDAYGTAKYTEVNPGLPTIVTFPFLFAVMFGDFGHGAIMTLTAVAMIYWEKPLQRGKQDELFGMAFYGRYIMLMMGIFSMYTGLIYCDAFSKELSLFPSMWEWDFPEGYDPEKGGTVMAKRVEGYTYPFGMDWRWHDTENDLLFSNSYKMKLSIILGWAHMTYSLCLSYVNARHFRSPIDIWGNFLPGMIFFHSIFGYLVFAIVFKWSVDWPARGANPPSLLNMLINMFLQPGTIEPGEQLYAGQGPIQVILVLAALVQVPIMLFLKPFYLRYEHNKARAQGYRGIGETTHVSALDDDDDEGDAHANGRPSFADSDMDGGALITQDIGGGGGEGGEHGEEFEFSEVMIHQVIHTIEFCLNCVSHTASYLRLWALSLAHQQLSIVLWDMTFGNAFSFEGPLGIFVIFCCFTLWFALTVAVLVVMEGTSAMLHSLRLHWVEAMSKHFIGEGVAFEPFSFELMLEDEMTELK</sequence>
<feature type="transmembrane region" description="Helical" evidence="9">
    <location>
        <begin position="426"/>
        <end position="451"/>
    </location>
</feature>
<dbReference type="RefSeq" id="XP_064662962.1">
    <property type="nucleotide sequence ID" value="XM_064798635.1"/>
</dbReference>
<protein>
    <recommendedName>
        <fullName evidence="9">V-type proton ATPase subunit a</fullName>
    </recommendedName>
</protein>
<keyword evidence="3 9" id="KW-0813">Transport</keyword>
<dbReference type="EMBL" id="JAVRRT010000002">
    <property type="protein sequence ID" value="KAK5174293.1"/>
    <property type="molecule type" value="Genomic_DNA"/>
</dbReference>
<keyword evidence="8 9" id="KW-0472">Membrane</keyword>
<dbReference type="AlphaFoldDB" id="A0AAV9PMM1"/>
<keyword evidence="10" id="KW-0175">Coiled coil</keyword>
<comment type="function">
    <text evidence="9">Essential component of the vacuolar proton pump (V-ATPase), a multimeric enzyme that catalyzes the translocation of protons across the membranes. Required for assembly and activity of the V-ATPase.</text>
</comment>
<keyword evidence="13" id="KW-1185">Reference proteome</keyword>
<feature type="transmembrane region" description="Helical" evidence="9">
    <location>
        <begin position="586"/>
        <end position="607"/>
    </location>
</feature>
<comment type="caution">
    <text evidence="12">The sequence shown here is derived from an EMBL/GenBank/DDBJ whole genome shotgun (WGS) entry which is preliminary data.</text>
</comment>
<evidence type="ECO:0000256" key="9">
    <source>
        <dbReference type="RuleBase" id="RU361189"/>
    </source>
</evidence>
<feature type="transmembrane region" description="Helical" evidence="9">
    <location>
        <begin position="771"/>
        <end position="790"/>
    </location>
</feature>
<evidence type="ECO:0000313" key="12">
    <source>
        <dbReference type="EMBL" id="KAK5174293.1"/>
    </source>
</evidence>
<evidence type="ECO:0000256" key="1">
    <source>
        <dbReference type="ARBA" id="ARBA00004141"/>
    </source>
</evidence>
<proteinExistence type="inferred from homology"/>
<keyword evidence="5 9" id="KW-0375">Hydrogen ion transport</keyword>
<keyword evidence="6 9" id="KW-1133">Transmembrane helix</keyword>
<evidence type="ECO:0000256" key="10">
    <source>
        <dbReference type="SAM" id="Coils"/>
    </source>
</evidence>
<name>A0AAV9PMM1_9PEZI</name>
<keyword evidence="4 9" id="KW-0812">Transmembrane</keyword>
<dbReference type="GO" id="GO:0051117">
    <property type="term" value="F:ATPase binding"/>
    <property type="evidence" value="ECO:0007669"/>
    <property type="project" value="TreeGrafter"/>
</dbReference>
<evidence type="ECO:0000256" key="4">
    <source>
        <dbReference type="ARBA" id="ARBA00022692"/>
    </source>
</evidence>
<feature type="coiled-coil region" evidence="10">
    <location>
        <begin position="101"/>
        <end position="128"/>
    </location>
</feature>
<evidence type="ECO:0000256" key="6">
    <source>
        <dbReference type="ARBA" id="ARBA00022989"/>
    </source>
</evidence>
<comment type="subcellular location">
    <subcellularLocation>
        <location evidence="1">Membrane</location>
        <topology evidence="1">Multi-pass membrane protein</topology>
    </subcellularLocation>
</comment>
<dbReference type="GeneID" id="89922721"/>
<dbReference type="InterPro" id="IPR002490">
    <property type="entry name" value="V-ATPase_116kDa_su"/>
</dbReference>
<feature type="region of interest" description="Disordered" evidence="11">
    <location>
        <begin position="694"/>
        <end position="720"/>
    </location>
</feature>
<comment type="similarity">
    <text evidence="2 9">Belongs to the V-ATPase 116 kDa subunit family.</text>
</comment>
<feature type="transmembrane region" description="Helical" evidence="9">
    <location>
        <begin position="472"/>
        <end position="493"/>
    </location>
</feature>
<evidence type="ECO:0000313" key="13">
    <source>
        <dbReference type="Proteomes" id="UP001337655"/>
    </source>
</evidence>
<dbReference type="PANTHER" id="PTHR11629:SF63">
    <property type="entry name" value="V-TYPE PROTON ATPASE SUBUNIT A"/>
    <property type="match status" value="1"/>
</dbReference>
<dbReference type="Pfam" id="PF01496">
    <property type="entry name" value="V_ATPase_I"/>
    <property type="match status" value="1"/>
</dbReference>
<dbReference type="GO" id="GO:0000329">
    <property type="term" value="C:fungal-type vacuole membrane"/>
    <property type="evidence" value="ECO:0007669"/>
    <property type="project" value="TreeGrafter"/>
</dbReference>
<dbReference type="Proteomes" id="UP001337655">
    <property type="component" value="Unassembled WGS sequence"/>
</dbReference>
<organism evidence="12 13">
    <name type="scientific">Saxophila tyrrhenica</name>
    <dbReference type="NCBI Taxonomy" id="1690608"/>
    <lineage>
        <taxon>Eukaryota</taxon>
        <taxon>Fungi</taxon>
        <taxon>Dikarya</taxon>
        <taxon>Ascomycota</taxon>
        <taxon>Pezizomycotina</taxon>
        <taxon>Dothideomycetes</taxon>
        <taxon>Dothideomycetidae</taxon>
        <taxon>Mycosphaerellales</taxon>
        <taxon>Extremaceae</taxon>
        <taxon>Saxophila</taxon>
    </lineage>
</organism>